<dbReference type="GO" id="GO:0005783">
    <property type="term" value="C:endoplasmic reticulum"/>
    <property type="evidence" value="ECO:0007669"/>
    <property type="project" value="UniProtKB-ARBA"/>
</dbReference>
<dbReference type="PANTHER" id="PTHR47374">
    <property type="entry name" value="ENDOSOME ANTIGEN-LIKE PROTEIN, PUTATIVE (DUF3444)-RELATED"/>
    <property type="match status" value="1"/>
</dbReference>
<protein>
    <recommendedName>
        <fullName evidence="2">J domain-containing protein</fullName>
    </recommendedName>
</protein>
<feature type="region of interest" description="Disordered" evidence="1">
    <location>
        <begin position="455"/>
        <end position="479"/>
    </location>
</feature>
<feature type="compositionally biased region" description="Polar residues" evidence="1">
    <location>
        <begin position="751"/>
        <end position="763"/>
    </location>
</feature>
<proteinExistence type="predicted"/>
<feature type="compositionally biased region" description="Acidic residues" evidence="1">
    <location>
        <begin position="321"/>
        <end position="332"/>
    </location>
</feature>
<keyword evidence="4" id="KW-1185">Reference proteome</keyword>
<dbReference type="Pfam" id="PF11926">
    <property type="entry name" value="DUF3444"/>
    <property type="match status" value="2"/>
</dbReference>
<dbReference type="SUPFAM" id="SSF46565">
    <property type="entry name" value="Chaperone J-domain"/>
    <property type="match status" value="1"/>
</dbReference>
<dbReference type="PRINTS" id="PR00625">
    <property type="entry name" value="JDOMAIN"/>
</dbReference>
<organism evidence="3 4">
    <name type="scientific">Dendrobium chrysotoxum</name>
    <name type="common">Orchid</name>
    <dbReference type="NCBI Taxonomy" id="161865"/>
    <lineage>
        <taxon>Eukaryota</taxon>
        <taxon>Viridiplantae</taxon>
        <taxon>Streptophyta</taxon>
        <taxon>Embryophyta</taxon>
        <taxon>Tracheophyta</taxon>
        <taxon>Spermatophyta</taxon>
        <taxon>Magnoliopsida</taxon>
        <taxon>Liliopsida</taxon>
        <taxon>Asparagales</taxon>
        <taxon>Orchidaceae</taxon>
        <taxon>Epidendroideae</taxon>
        <taxon>Malaxideae</taxon>
        <taxon>Dendrobiinae</taxon>
        <taxon>Dendrobium</taxon>
    </lineage>
</organism>
<feature type="compositionally biased region" description="Polar residues" evidence="1">
    <location>
        <begin position="285"/>
        <end position="305"/>
    </location>
</feature>
<gene>
    <name evidence="3" type="ORF">IEQ34_006198</name>
</gene>
<feature type="region of interest" description="Disordered" evidence="1">
    <location>
        <begin position="408"/>
        <end position="427"/>
    </location>
</feature>
<feature type="compositionally biased region" description="Polar residues" evidence="1">
    <location>
        <begin position="251"/>
        <end position="267"/>
    </location>
</feature>
<dbReference type="InterPro" id="IPR001623">
    <property type="entry name" value="DnaJ_domain"/>
</dbReference>
<feature type="region of interest" description="Disordered" evidence="1">
    <location>
        <begin position="251"/>
        <end position="372"/>
    </location>
</feature>
<dbReference type="PANTHER" id="PTHR47374:SF6">
    <property type="entry name" value="ENDOSOME ANTIGEN-LIKE PROTEIN, PUTATIVE (DUF3444)-RELATED"/>
    <property type="match status" value="1"/>
</dbReference>
<dbReference type="AlphaFoldDB" id="A0AAV7GW34"/>
<evidence type="ECO:0000259" key="2">
    <source>
        <dbReference type="PROSITE" id="PS50076"/>
    </source>
</evidence>
<feature type="compositionally biased region" description="Acidic residues" evidence="1">
    <location>
        <begin position="808"/>
        <end position="824"/>
    </location>
</feature>
<dbReference type="Pfam" id="PF00226">
    <property type="entry name" value="DnaJ"/>
    <property type="match status" value="1"/>
</dbReference>
<dbReference type="Proteomes" id="UP000775213">
    <property type="component" value="Unassembled WGS sequence"/>
</dbReference>
<reference evidence="3 4" key="1">
    <citation type="journal article" date="2021" name="Hortic Res">
        <title>Chromosome-scale assembly of the Dendrobium chrysotoxum genome enhances the understanding of orchid evolution.</title>
        <authorList>
            <person name="Zhang Y."/>
            <person name="Zhang G.Q."/>
            <person name="Zhang D."/>
            <person name="Liu X.D."/>
            <person name="Xu X.Y."/>
            <person name="Sun W.H."/>
            <person name="Yu X."/>
            <person name="Zhu X."/>
            <person name="Wang Z.W."/>
            <person name="Zhao X."/>
            <person name="Zhong W.Y."/>
            <person name="Chen H."/>
            <person name="Yin W.L."/>
            <person name="Huang T."/>
            <person name="Niu S.C."/>
            <person name="Liu Z.J."/>
        </authorList>
    </citation>
    <scope>NUCLEOTIDE SEQUENCE [LARGE SCALE GENOMIC DNA]</scope>
    <source>
        <strain evidence="3">Lindl</strain>
    </source>
</reference>
<dbReference type="Gene3D" id="1.10.287.110">
    <property type="entry name" value="DnaJ domain"/>
    <property type="match status" value="1"/>
</dbReference>
<feature type="domain" description="J" evidence="2">
    <location>
        <begin position="66"/>
        <end position="130"/>
    </location>
</feature>
<sequence>MDCNKEEATRAKEIAENKMHSRDFVGAKKLLLKALQLSPDIENASHMLTVCEVHCSAGSLVNGQTDHYGVLQVEVSADEALIRKQYRRLALLLHPDKNKFAGAEAAFKLVGEAYKVLSDQANRQVYDSRRRVQMRVATSWQPSQNSRNARRYTAPTINVSKNQFGGLKQQDQHPPSAFFASQCFWTMCVFCNNRFQYSRSWLNREVQCQKCFKKFFAFEVSPQNVPPPGSSSGFNWSHTSLHETAVPAQHSYNHGSQTNASQPSKPVSATKHEYGSGNKEERANQKSVNTKMESKPSSKPLSGNSRRMRNGKVEVNSTDSDSADSDSAETDSIDSISEVDPTVLDGGSTSGRYPRRSTRSKTNITYKEDESEDDDIVFHSKKLRKVGSFGIKNKDISSPVVTNGVKMKTSETPIPEDGAKWEQTDDDPCIDNIPGGSFQERGMMPESKETVCKKNEKQVRASSTTSAVGSRSRKPQAVSSFSYPDPEFFDFNKERHKSRFAKNQVWAVYDDDDGMPRFYALIQKPFGPGSRLQYIWLEYNPTSAAEKAWADAELPIACGNFTHGKICNSKSQQMFSHRVFSVGSIKDIYSFYPKKGEVWALFKEWDIGWSSAVERPRNYVYEIVQVVSDFAYGKDITVCHLAKVKGFRYVFAPVHDEGNTVIPSGQLLKFSHCIPCYSIREEREGIPVDSFELDPAALPESFVQITDTVSANNVEVLDAKFVDPATVEDKLAGSAVNNNSSRHRQCVFETGSKTARGQVSGNSGDILDKSNQTRERPVDSEARYDAENRRGEAIGHDKQGPANGGAESNDDDEDFSFNEEECTNEEERSKSSFYNFQDVRAEENFEPGQIWALYSDIDEYPKYYAWIKKVEWEEAGFVSIKWLEHAPETEEEKLWAKNGLPFGCGRFKIVSGIDQFDTTDAFSHMVHAKPIKKNDLYEIYPNSGEIWALYKNWSLLWTSKDIGNAADYFIVEIIERNECVIKAVTLTKVKGYNYVFMPEKRGVADVEISIKERLRFSHLIPAFRLTIQESGKLEGYWELDPDSIPKILLTMDS</sequence>
<feature type="region of interest" description="Disordered" evidence="1">
    <location>
        <begin position="749"/>
        <end position="829"/>
    </location>
</feature>
<dbReference type="EMBL" id="JAGFBR010000006">
    <property type="protein sequence ID" value="KAH0466095.1"/>
    <property type="molecule type" value="Genomic_DNA"/>
</dbReference>
<feature type="compositionally biased region" description="Polar residues" evidence="1">
    <location>
        <begin position="460"/>
        <end position="469"/>
    </location>
</feature>
<dbReference type="InterPro" id="IPR036869">
    <property type="entry name" value="J_dom_sf"/>
</dbReference>
<evidence type="ECO:0000256" key="1">
    <source>
        <dbReference type="SAM" id="MobiDB-lite"/>
    </source>
</evidence>
<evidence type="ECO:0000313" key="4">
    <source>
        <dbReference type="Proteomes" id="UP000775213"/>
    </source>
</evidence>
<feature type="compositionally biased region" description="Basic and acidic residues" evidence="1">
    <location>
        <begin position="270"/>
        <end position="284"/>
    </location>
</feature>
<dbReference type="SMART" id="SM00271">
    <property type="entry name" value="DnaJ"/>
    <property type="match status" value="1"/>
</dbReference>
<dbReference type="InterPro" id="IPR024593">
    <property type="entry name" value="DUF3444"/>
</dbReference>
<accession>A0AAV7GW34</accession>
<dbReference type="PROSITE" id="PS50076">
    <property type="entry name" value="DNAJ_2"/>
    <property type="match status" value="1"/>
</dbReference>
<dbReference type="CDD" id="cd06257">
    <property type="entry name" value="DnaJ"/>
    <property type="match status" value="1"/>
</dbReference>
<comment type="caution">
    <text evidence="3">The sequence shown here is derived from an EMBL/GenBank/DDBJ whole genome shotgun (WGS) entry which is preliminary data.</text>
</comment>
<evidence type="ECO:0000313" key="3">
    <source>
        <dbReference type="EMBL" id="KAH0466095.1"/>
    </source>
</evidence>
<name>A0AAV7GW34_DENCH</name>
<feature type="compositionally biased region" description="Basic and acidic residues" evidence="1">
    <location>
        <begin position="766"/>
        <end position="799"/>
    </location>
</feature>